<dbReference type="EMBL" id="LR905701">
    <property type="protein sequence ID" value="CAD7253604.1"/>
    <property type="molecule type" value="Genomic_DNA"/>
</dbReference>
<dbReference type="InterPro" id="IPR009771">
    <property type="entry name" value="RIC1_C"/>
</dbReference>
<dbReference type="GO" id="GO:0000139">
    <property type="term" value="C:Golgi membrane"/>
    <property type="evidence" value="ECO:0007669"/>
    <property type="project" value="TreeGrafter"/>
</dbReference>
<dbReference type="AlphaFoldDB" id="A0A7R9AG42"/>
<organism evidence="5">
    <name type="scientific">Darwinula stevensoni</name>
    <dbReference type="NCBI Taxonomy" id="69355"/>
    <lineage>
        <taxon>Eukaryota</taxon>
        <taxon>Metazoa</taxon>
        <taxon>Ecdysozoa</taxon>
        <taxon>Arthropoda</taxon>
        <taxon>Crustacea</taxon>
        <taxon>Oligostraca</taxon>
        <taxon>Ostracoda</taxon>
        <taxon>Podocopa</taxon>
        <taxon>Podocopida</taxon>
        <taxon>Darwinulocopina</taxon>
        <taxon>Darwinuloidea</taxon>
        <taxon>Darwinulidae</taxon>
        <taxon>Darwinula</taxon>
    </lineage>
</organism>
<reference evidence="5" key="1">
    <citation type="submission" date="2020-11" db="EMBL/GenBank/DDBJ databases">
        <authorList>
            <person name="Tran Van P."/>
        </authorList>
    </citation>
    <scope>NUCLEOTIDE SEQUENCE</scope>
</reference>
<accession>A0A7R9AG42</accession>
<protein>
    <recommendedName>
        <fullName evidence="3">Protein RIC1 homolog</fullName>
    </recommendedName>
</protein>
<dbReference type="OrthoDB" id="6366927at2759"/>
<evidence type="ECO:0000313" key="5">
    <source>
        <dbReference type="EMBL" id="CAD7253604.1"/>
    </source>
</evidence>
<dbReference type="Pfam" id="PF25440">
    <property type="entry name" value="Beta-prop_RIC1_2nd"/>
    <property type="match status" value="1"/>
</dbReference>
<evidence type="ECO:0000313" key="6">
    <source>
        <dbReference type="Proteomes" id="UP000677054"/>
    </source>
</evidence>
<feature type="domain" description="RIC1 C-terminal alpha solenoid region" evidence="4">
    <location>
        <begin position="929"/>
        <end position="972"/>
    </location>
</feature>
<dbReference type="GO" id="GO:0042147">
    <property type="term" value="P:retrograde transport, endosome to Golgi"/>
    <property type="evidence" value="ECO:0007669"/>
    <property type="project" value="TreeGrafter"/>
</dbReference>
<evidence type="ECO:0000256" key="2">
    <source>
        <dbReference type="ARBA" id="ARBA00023136"/>
    </source>
</evidence>
<feature type="non-terminal residue" evidence="5">
    <location>
        <position position="1"/>
    </location>
</feature>
<dbReference type="Pfam" id="PF07064">
    <property type="entry name" value="RIC1"/>
    <property type="match status" value="1"/>
</dbReference>
<dbReference type="InterPro" id="IPR011047">
    <property type="entry name" value="Quinoprotein_ADH-like_sf"/>
</dbReference>
<comment type="subcellular location">
    <subcellularLocation>
        <location evidence="1">Membrane</location>
    </subcellularLocation>
</comment>
<evidence type="ECO:0000256" key="1">
    <source>
        <dbReference type="ARBA" id="ARBA00004370"/>
    </source>
</evidence>
<dbReference type="GO" id="GO:0005829">
    <property type="term" value="C:cytosol"/>
    <property type="evidence" value="ECO:0007669"/>
    <property type="project" value="TreeGrafter"/>
</dbReference>
<dbReference type="SUPFAM" id="SSF50998">
    <property type="entry name" value="Quinoprotein alcohol dehydrogenase-like"/>
    <property type="match status" value="1"/>
</dbReference>
<keyword evidence="2" id="KW-0472">Membrane</keyword>
<evidence type="ECO:0000259" key="4">
    <source>
        <dbReference type="Pfam" id="PF07064"/>
    </source>
</evidence>
<keyword evidence="6" id="KW-1185">Reference proteome</keyword>
<evidence type="ECO:0000256" key="3">
    <source>
        <dbReference type="ARBA" id="ARBA00029879"/>
    </source>
</evidence>
<dbReference type="GO" id="GO:0006886">
    <property type="term" value="P:intracellular protein transport"/>
    <property type="evidence" value="ECO:0007669"/>
    <property type="project" value="InterPro"/>
</dbReference>
<gene>
    <name evidence="5" type="ORF">DSTB1V02_LOCUS13352</name>
</gene>
<dbReference type="PANTHER" id="PTHR22746">
    <property type="entry name" value="RAB6A-GEF COMPLEX PARTNER PROTEIN 1"/>
    <property type="match status" value="1"/>
</dbReference>
<dbReference type="GO" id="GO:0034066">
    <property type="term" value="C:Ric1-Rgp1 guanyl-nucleotide exchange factor complex"/>
    <property type="evidence" value="ECO:0007669"/>
    <property type="project" value="InterPro"/>
</dbReference>
<dbReference type="Gene3D" id="2.130.10.10">
    <property type="entry name" value="YVTN repeat-like/Quinoprotein amine dehydrogenase"/>
    <property type="match status" value="1"/>
</dbReference>
<dbReference type="PANTHER" id="PTHR22746:SF10">
    <property type="entry name" value="GUANINE NUCLEOTIDE EXCHANGE FACTOR SUBUNIT RIC1"/>
    <property type="match status" value="1"/>
</dbReference>
<proteinExistence type="predicted"/>
<dbReference type="InterPro" id="IPR040096">
    <property type="entry name" value="Ric1"/>
</dbReference>
<name>A0A7R9AG42_9CRUS</name>
<dbReference type="EMBL" id="CAJPEV010006184">
    <property type="protein sequence ID" value="CAG0903926.1"/>
    <property type="molecule type" value="Genomic_DNA"/>
</dbReference>
<dbReference type="Proteomes" id="UP000677054">
    <property type="component" value="Unassembled WGS sequence"/>
</dbReference>
<dbReference type="InterPro" id="IPR015943">
    <property type="entry name" value="WD40/YVTN_repeat-like_dom_sf"/>
</dbReference>
<sequence length="972" mass="109808">MRPSPEFVQISPSLRYRLLMDYKFYTEYGARMCKSHLEVDNWWPLVKQIQTPVAQDDFEKVTNLMFDFNRKFDQEGKPKTLFDFDAPDFDWIDDTTFKRGFRDVKVKLEELGFSVKMPAFCTGKQLETLEANLTRTVTKVRWIVEHTFGKFKKRFKFFAIPAHNGTLQHDFECVQVGFALMNMFFEPVYGDLVHHDVANVMRQRLHMPNVLKPLVEALNLTQKQVAFQPLEDRSHAIETLFPALTSEQLFDISLGKYQQKNAVSYVAEHQASHGGTFFVTILCVYVLAAIPLTEPGIHVCAIDYSPLLGGFAVVLSDGRAAFLTASTLHFDPNQMQGIWATRLDDAICTAVNHKYRLIAYGRRNSRGIIYCIDEETGALQESHTLVLSEKDYSGPPRPVSLLCWCPDGSVLAMTWKGGGFALWSVFGSLLMSSLAWDYGSHVSFTQHPFDVISLEWGTEGYTLWMACRENAMQSTSTSVSTTNPYTGGGGLLMIPPSHQFHNHQINQHYQYLYEVYQFQMVKSALTVNPAMCYQERLLLQGEDRIYINANESLTKSGSEKVIQHLPVYVESRDEVFTPKTQLPPSQVGNKQWIVVSIPYTYTSTNWPIRYTALDASGHNLAVAGRLGIAHYSLQSRKWKLFGSENQERDFLVTGGLLWYREHIVLGCYNIPHKQDELRFYPRDLKLSNGNARIVKLESQVIVLSLHQDTLAVYGADNLMRIFGISSSDSGVHLEQYQSLNLAPLVFHPACVVSMALTSIRTDMSRHHSSGSSNSGPGSSRVEGIILNISGRLMLLPVELGSPDPDDYDDFGRVTAGLPTVLASCVENVWLPGWKSGVKPHLTESLWLHCGAMGMRVWLPLLPHQGDKAFMAKRIMIQAPVSIYPLAVLYEAAVVLGVETDTILFPQQTTSHAPKLPFCVLERTSEVYLQHVLRQLLRRNLGLPAWEIARTCSSLPYFPHALELLLHKVVEEE</sequence>